<feature type="domain" description="HTH lacI-type" evidence="5">
    <location>
        <begin position="9"/>
        <end position="63"/>
    </location>
</feature>
<keyword evidence="2" id="KW-0805">Transcription regulation</keyword>
<dbReference type="CDD" id="cd06291">
    <property type="entry name" value="PBP1_Qymf-like"/>
    <property type="match status" value="1"/>
</dbReference>
<evidence type="ECO:0000256" key="2">
    <source>
        <dbReference type="ARBA" id="ARBA00023015"/>
    </source>
</evidence>
<dbReference type="PRINTS" id="PR00036">
    <property type="entry name" value="HTHLACI"/>
</dbReference>
<keyword evidence="4" id="KW-0804">Transcription</keyword>
<dbReference type="Gene3D" id="1.10.260.40">
    <property type="entry name" value="lambda repressor-like DNA-binding domains"/>
    <property type="match status" value="1"/>
</dbReference>
<dbReference type="PANTHER" id="PTHR30146:SF95">
    <property type="entry name" value="RIBOSE OPERON REPRESSOR"/>
    <property type="match status" value="1"/>
</dbReference>
<dbReference type="Pfam" id="PF13377">
    <property type="entry name" value="Peripla_BP_3"/>
    <property type="match status" value="1"/>
</dbReference>
<dbReference type="InterPro" id="IPR028082">
    <property type="entry name" value="Peripla_BP_I"/>
</dbReference>
<keyword evidence="3" id="KW-0238">DNA-binding</keyword>
<organism evidence="6 7">
    <name type="scientific">Blautia ammoniilytica</name>
    <dbReference type="NCBI Taxonomy" id="2981782"/>
    <lineage>
        <taxon>Bacteria</taxon>
        <taxon>Bacillati</taxon>
        <taxon>Bacillota</taxon>
        <taxon>Clostridia</taxon>
        <taxon>Lachnospirales</taxon>
        <taxon>Lachnospiraceae</taxon>
        <taxon>Blautia</taxon>
    </lineage>
</organism>
<dbReference type="InterPro" id="IPR046335">
    <property type="entry name" value="LacI/GalR-like_sensor"/>
</dbReference>
<dbReference type="PANTHER" id="PTHR30146">
    <property type="entry name" value="LACI-RELATED TRANSCRIPTIONAL REPRESSOR"/>
    <property type="match status" value="1"/>
</dbReference>
<proteinExistence type="predicted"/>
<dbReference type="InterPro" id="IPR000843">
    <property type="entry name" value="HTH_LacI"/>
</dbReference>
<keyword evidence="1" id="KW-0678">Repressor</keyword>
<dbReference type="Gene3D" id="3.40.50.2300">
    <property type="match status" value="2"/>
</dbReference>
<dbReference type="Pfam" id="PF00356">
    <property type="entry name" value="LacI"/>
    <property type="match status" value="1"/>
</dbReference>
<gene>
    <name evidence="6" type="ORF">OCV61_04455</name>
</gene>
<dbReference type="Proteomes" id="UP001652409">
    <property type="component" value="Unassembled WGS sequence"/>
</dbReference>
<evidence type="ECO:0000313" key="6">
    <source>
        <dbReference type="EMBL" id="MCU6764660.1"/>
    </source>
</evidence>
<evidence type="ECO:0000256" key="4">
    <source>
        <dbReference type="ARBA" id="ARBA00023163"/>
    </source>
</evidence>
<dbReference type="PROSITE" id="PS00356">
    <property type="entry name" value="HTH_LACI_1"/>
    <property type="match status" value="1"/>
</dbReference>
<dbReference type="RefSeq" id="WP_158420853.1">
    <property type="nucleotide sequence ID" value="NZ_JAOQJL010000006.1"/>
</dbReference>
<name>A0ABT2TR11_9FIRM</name>
<evidence type="ECO:0000256" key="3">
    <source>
        <dbReference type="ARBA" id="ARBA00023125"/>
    </source>
</evidence>
<reference evidence="6 7" key="1">
    <citation type="journal article" date="2021" name="ISME Commun">
        <title>Automated analysis of genomic sequences facilitates high-throughput and comprehensive description of bacteria.</title>
        <authorList>
            <person name="Hitch T.C.A."/>
        </authorList>
    </citation>
    <scope>NUCLEOTIDE SEQUENCE [LARGE SCALE GENOMIC DNA]</scope>
    <source>
        <strain evidence="6 7">Sanger_23</strain>
    </source>
</reference>
<sequence>MKETPDKKLSIIDVAKLAGVSTATVSRVLNGNGGYSKKTEEKVLRTVKECGFTPNGNAVSLRTNRSHCIGVIVPDITNEFFAKIIHELDIFFLEHHYSLLICDSNEDYELEDMYIHNLIQKNVDGIIYISGQDEIKNISSVETIPIVYIDRCPKNAKVLIQSDNEEGGYLATRELLESGCRNILLMRDLRYASTIRQRKAGYLRALEEAGVPYNGKLEIGIFPDYEDARIMMERVLKVMGCYFDGIFATNDRIALACIQVLMQHGYRVPEDVKVVGFDNVSLTEFCNPSITTITQDTRSIALAAGKSVLDLIHHKKIKEKMTVIPVALERRHSTETV</sequence>
<protein>
    <submittedName>
        <fullName evidence="6">LacI family transcriptional regulator</fullName>
    </submittedName>
</protein>
<dbReference type="CDD" id="cd01392">
    <property type="entry name" value="HTH_LacI"/>
    <property type="match status" value="1"/>
</dbReference>
<dbReference type="SUPFAM" id="SSF47413">
    <property type="entry name" value="lambda repressor-like DNA-binding domains"/>
    <property type="match status" value="1"/>
</dbReference>
<accession>A0ABT2TR11</accession>
<dbReference type="SUPFAM" id="SSF53822">
    <property type="entry name" value="Periplasmic binding protein-like I"/>
    <property type="match status" value="1"/>
</dbReference>
<evidence type="ECO:0000259" key="5">
    <source>
        <dbReference type="PROSITE" id="PS50932"/>
    </source>
</evidence>
<dbReference type="SMART" id="SM00354">
    <property type="entry name" value="HTH_LACI"/>
    <property type="match status" value="1"/>
</dbReference>
<dbReference type="EMBL" id="JAOQJL010000006">
    <property type="protein sequence ID" value="MCU6764660.1"/>
    <property type="molecule type" value="Genomic_DNA"/>
</dbReference>
<evidence type="ECO:0000313" key="7">
    <source>
        <dbReference type="Proteomes" id="UP001652409"/>
    </source>
</evidence>
<dbReference type="PROSITE" id="PS50932">
    <property type="entry name" value="HTH_LACI_2"/>
    <property type="match status" value="1"/>
</dbReference>
<keyword evidence="7" id="KW-1185">Reference proteome</keyword>
<evidence type="ECO:0000256" key="1">
    <source>
        <dbReference type="ARBA" id="ARBA00022491"/>
    </source>
</evidence>
<dbReference type="InterPro" id="IPR010982">
    <property type="entry name" value="Lambda_DNA-bd_dom_sf"/>
</dbReference>
<comment type="caution">
    <text evidence="6">The sequence shown here is derived from an EMBL/GenBank/DDBJ whole genome shotgun (WGS) entry which is preliminary data.</text>
</comment>